<accession>A0A1H5MJP1</accession>
<dbReference type="RefSeq" id="WP_073364297.1">
    <property type="nucleotide sequence ID" value="NZ_FNTL01000005.1"/>
</dbReference>
<feature type="domain" description="SGNH hydrolase-type esterase" evidence="1">
    <location>
        <begin position="8"/>
        <end position="181"/>
    </location>
</feature>
<dbReference type="InterPro" id="IPR053140">
    <property type="entry name" value="GDSL_Rv0518-like"/>
</dbReference>
<dbReference type="PANTHER" id="PTHR43784:SF2">
    <property type="entry name" value="GDSL-LIKE LIPASE_ACYLHYDROLASE, PUTATIVE (AFU_ORTHOLOGUE AFUA_2G00820)-RELATED"/>
    <property type="match status" value="1"/>
</dbReference>
<gene>
    <name evidence="2" type="ORF">SAMN04490220_9062</name>
</gene>
<dbReference type="SUPFAM" id="SSF52266">
    <property type="entry name" value="SGNH hydrolase"/>
    <property type="match status" value="1"/>
</dbReference>
<dbReference type="InterPro" id="IPR013830">
    <property type="entry name" value="SGNH_hydro"/>
</dbReference>
<dbReference type="OrthoDB" id="3465773at2"/>
<evidence type="ECO:0000313" key="2">
    <source>
        <dbReference type="EMBL" id="SEE89612.1"/>
    </source>
</evidence>
<sequence length="201" mass="21169">MTGQGLTVLGDSFVEGRGDPVQDGGYRGWVPRFAGQIGLRSSRVRNLGTHGATTGDVVETQLASALGSRAPLVGVVVGVNDLVSDYAPDRFARNLRTIFGDLRGSGATVFTATYPDIPARLPVPDGFKSLLRERFAEANDVLVDVVTDTGSLLIDLRAGTEWGRDDMWTSDGLHPSPEGHRSFAAAAADLVSRASATTLAA</sequence>
<dbReference type="Gene3D" id="3.40.50.1110">
    <property type="entry name" value="SGNH hydrolase"/>
    <property type="match status" value="1"/>
</dbReference>
<dbReference type="PANTHER" id="PTHR43784">
    <property type="entry name" value="GDSL-LIKE LIPASE/ACYLHYDROLASE, PUTATIVE (AFU_ORTHOLOGUE AFUA_2G00820)-RELATED"/>
    <property type="match status" value="1"/>
</dbReference>
<dbReference type="AlphaFoldDB" id="A0A1H5MJP1"/>
<proteinExistence type="predicted"/>
<dbReference type="EMBL" id="FNTL01000005">
    <property type="protein sequence ID" value="SEE89612.1"/>
    <property type="molecule type" value="Genomic_DNA"/>
</dbReference>
<name>A0A1H5MJP1_RHOJO</name>
<dbReference type="Pfam" id="PF13472">
    <property type="entry name" value="Lipase_GDSL_2"/>
    <property type="match status" value="1"/>
</dbReference>
<evidence type="ECO:0000313" key="3">
    <source>
        <dbReference type="Proteomes" id="UP000183407"/>
    </source>
</evidence>
<protein>
    <submittedName>
        <fullName evidence="2">Lysophospholipase L1</fullName>
    </submittedName>
</protein>
<dbReference type="CDD" id="cd01832">
    <property type="entry name" value="SGNH_hydrolase_like_1"/>
    <property type="match status" value="1"/>
</dbReference>
<reference evidence="3" key="1">
    <citation type="submission" date="2016-10" db="EMBL/GenBank/DDBJ databases">
        <authorList>
            <person name="Varghese N."/>
        </authorList>
    </citation>
    <scope>NUCLEOTIDE SEQUENCE [LARGE SCALE GENOMIC DNA]</scope>
    <source>
        <strain evidence="3">DSM 44719</strain>
    </source>
</reference>
<dbReference type="InterPro" id="IPR036514">
    <property type="entry name" value="SGNH_hydro_sf"/>
</dbReference>
<organism evidence="2 3">
    <name type="scientific">Rhodococcus jostii</name>
    <dbReference type="NCBI Taxonomy" id="132919"/>
    <lineage>
        <taxon>Bacteria</taxon>
        <taxon>Bacillati</taxon>
        <taxon>Actinomycetota</taxon>
        <taxon>Actinomycetes</taxon>
        <taxon>Mycobacteriales</taxon>
        <taxon>Nocardiaceae</taxon>
        <taxon>Rhodococcus</taxon>
    </lineage>
</organism>
<dbReference type="Proteomes" id="UP000183407">
    <property type="component" value="Unassembled WGS sequence"/>
</dbReference>
<evidence type="ECO:0000259" key="1">
    <source>
        <dbReference type="Pfam" id="PF13472"/>
    </source>
</evidence>